<proteinExistence type="predicted"/>
<dbReference type="AlphaFoldDB" id="A0A0D2FFI1"/>
<name>A0A0D2FFI1_9EURO</name>
<feature type="compositionally biased region" description="Low complexity" evidence="1">
    <location>
        <begin position="57"/>
        <end position="74"/>
    </location>
</feature>
<protein>
    <submittedName>
        <fullName evidence="2">Uncharacterized protein</fullName>
    </submittedName>
</protein>
<dbReference type="RefSeq" id="XP_013289235.1">
    <property type="nucleotide sequence ID" value="XM_013433781.1"/>
</dbReference>
<sequence>MSQPPSKKSFFPSPVAALKRSRPPPKPTSKDDAIRWAAGQPAPNNVPTSSDVPFGGRVPPSQQLRPQPPRLSSLAETPEPGQVPPGAPQDFGRPGEDNLTENLPRQMNTGTGGAETPAYVQAFLDAGKPTPPPAGSSGTLRPSRPTRPVPPTPGGTPRPSRPTRPVPPTPEPQPQAGPSQPRAGPSQ</sequence>
<dbReference type="OrthoDB" id="10651322at2759"/>
<dbReference type="VEuPathDB" id="FungiDB:Z517_00817"/>
<feature type="compositionally biased region" description="Polar residues" evidence="1">
    <location>
        <begin position="100"/>
        <end position="109"/>
    </location>
</feature>
<accession>A0A0D2FFI1</accession>
<gene>
    <name evidence="2" type="ORF">Z517_00817</name>
</gene>
<keyword evidence="3" id="KW-1185">Reference proteome</keyword>
<reference evidence="2 3" key="1">
    <citation type="submission" date="2015-01" db="EMBL/GenBank/DDBJ databases">
        <title>The Genome Sequence of Fonsecaea pedrosoi CBS 271.37.</title>
        <authorList>
            <consortium name="The Broad Institute Genomics Platform"/>
            <person name="Cuomo C."/>
            <person name="de Hoog S."/>
            <person name="Gorbushina A."/>
            <person name="Stielow B."/>
            <person name="Teixiera M."/>
            <person name="Abouelleil A."/>
            <person name="Chapman S.B."/>
            <person name="Priest M."/>
            <person name="Young S.K."/>
            <person name="Wortman J."/>
            <person name="Nusbaum C."/>
            <person name="Birren B."/>
        </authorList>
    </citation>
    <scope>NUCLEOTIDE SEQUENCE [LARGE SCALE GENOMIC DNA]</scope>
    <source>
        <strain evidence="2 3">CBS 271.37</strain>
    </source>
</reference>
<dbReference type="GeneID" id="25300307"/>
<evidence type="ECO:0000313" key="3">
    <source>
        <dbReference type="Proteomes" id="UP000053029"/>
    </source>
</evidence>
<dbReference type="HOGENOM" id="CLU_1447709_0_0_1"/>
<organism evidence="2 3">
    <name type="scientific">Fonsecaea pedrosoi CBS 271.37</name>
    <dbReference type="NCBI Taxonomy" id="1442368"/>
    <lineage>
        <taxon>Eukaryota</taxon>
        <taxon>Fungi</taxon>
        <taxon>Dikarya</taxon>
        <taxon>Ascomycota</taxon>
        <taxon>Pezizomycotina</taxon>
        <taxon>Eurotiomycetes</taxon>
        <taxon>Chaetothyriomycetidae</taxon>
        <taxon>Chaetothyriales</taxon>
        <taxon>Herpotrichiellaceae</taxon>
        <taxon>Fonsecaea</taxon>
    </lineage>
</organism>
<dbReference type="EMBL" id="KN846969">
    <property type="protein sequence ID" value="KIW85427.1"/>
    <property type="molecule type" value="Genomic_DNA"/>
</dbReference>
<evidence type="ECO:0000256" key="1">
    <source>
        <dbReference type="SAM" id="MobiDB-lite"/>
    </source>
</evidence>
<dbReference type="Proteomes" id="UP000053029">
    <property type="component" value="Unassembled WGS sequence"/>
</dbReference>
<evidence type="ECO:0000313" key="2">
    <source>
        <dbReference type="EMBL" id="KIW85427.1"/>
    </source>
</evidence>
<feature type="compositionally biased region" description="Low complexity" evidence="1">
    <location>
        <begin position="1"/>
        <end position="14"/>
    </location>
</feature>
<dbReference type="PRINTS" id="PR01217">
    <property type="entry name" value="PRICHEXTENSN"/>
</dbReference>
<feature type="compositionally biased region" description="Pro residues" evidence="1">
    <location>
        <begin position="145"/>
        <end position="175"/>
    </location>
</feature>
<feature type="region of interest" description="Disordered" evidence="1">
    <location>
        <begin position="1"/>
        <end position="187"/>
    </location>
</feature>
<feature type="compositionally biased region" description="Polar residues" evidence="1">
    <location>
        <begin position="42"/>
        <end position="51"/>
    </location>
</feature>